<evidence type="ECO:0000313" key="8">
    <source>
        <dbReference type="Proteomes" id="UP000192923"/>
    </source>
</evidence>
<feature type="domain" description="PpiC" evidence="6">
    <location>
        <begin position="132"/>
        <end position="244"/>
    </location>
</feature>
<dbReference type="SUPFAM" id="SSF54534">
    <property type="entry name" value="FKBP-like"/>
    <property type="match status" value="1"/>
</dbReference>
<dbReference type="EC" id="5.2.1.8" evidence="3"/>
<evidence type="ECO:0000256" key="4">
    <source>
        <dbReference type="ARBA" id="ARBA00023110"/>
    </source>
</evidence>
<evidence type="ECO:0000259" key="6">
    <source>
        <dbReference type="PROSITE" id="PS50198"/>
    </source>
</evidence>
<dbReference type="AlphaFoldDB" id="A0A1Y6D1U7"/>
<comment type="catalytic activity">
    <reaction evidence="1">
        <text>[protein]-peptidylproline (omega=180) = [protein]-peptidylproline (omega=0)</text>
        <dbReference type="Rhea" id="RHEA:16237"/>
        <dbReference type="Rhea" id="RHEA-COMP:10747"/>
        <dbReference type="Rhea" id="RHEA-COMP:10748"/>
        <dbReference type="ChEBI" id="CHEBI:83833"/>
        <dbReference type="ChEBI" id="CHEBI:83834"/>
        <dbReference type="EC" id="5.2.1.8"/>
    </reaction>
</comment>
<dbReference type="PROSITE" id="PS50198">
    <property type="entry name" value="PPIC_PPIASE_2"/>
    <property type="match status" value="1"/>
</dbReference>
<evidence type="ECO:0000256" key="1">
    <source>
        <dbReference type="ARBA" id="ARBA00000971"/>
    </source>
</evidence>
<dbReference type="PANTHER" id="PTHR47245:SF2">
    <property type="entry name" value="PEPTIDYL-PROLYL CIS-TRANS ISOMERASE HP_0175-RELATED"/>
    <property type="match status" value="1"/>
</dbReference>
<keyword evidence="4 5" id="KW-0697">Rotamase</keyword>
<evidence type="ECO:0000256" key="2">
    <source>
        <dbReference type="ARBA" id="ARBA00007656"/>
    </source>
</evidence>
<dbReference type="InterPro" id="IPR000297">
    <property type="entry name" value="PPIase_PpiC"/>
</dbReference>
<reference evidence="7 8" key="1">
    <citation type="submission" date="2016-12" db="EMBL/GenBank/DDBJ databases">
        <authorList>
            <person name="Song W.-J."/>
            <person name="Kurnit D.M."/>
        </authorList>
    </citation>
    <scope>NUCLEOTIDE SEQUENCE [LARGE SCALE GENOMIC DNA]</scope>
    <source>
        <strain evidence="7 8">175</strain>
    </source>
</reference>
<dbReference type="Gene3D" id="3.10.50.40">
    <property type="match status" value="1"/>
</dbReference>
<name>A0A1Y6D1U7_9GAMM</name>
<evidence type="ECO:0000256" key="5">
    <source>
        <dbReference type="PROSITE-ProRule" id="PRU00278"/>
    </source>
</evidence>
<comment type="similarity">
    <text evidence="2">Belongs to the PpiC/parvulin rotamase family.</text>
</comment>
<dbReference type="STRING" id="1760988.SAMN02949497_2169"/>
<gene>
    <name evidence="7" type="ORF">SAMN02949497_2169</name>
</gene>
<proteinExistence type="inferred from homology"/>
<protein>
    <recommendedName>
        <fullName evidence="3">peptidylprolyl isomerase</fullName>
        <ecNumber evidence="3">5.2.1.8</ecNumber>
    </recommendedName>
</protein>
<keyword evidence="5 7" id="KW-0413">Isomerase</keyword>
<dbReference type="Proteomes" id="UP000192923">
    <property type="component" value="Unassembled WGS sequence"/>
</dbReference>
<dbReference type="InterPro" id="IPR050245">
    <property type="entry name" value="PrsA_foldase"/>
</dbReference>
<dbReference type="GO" id="GO:0003755">
    <property type="term" value="F:peptidyl-prolyl cis-trans isomerase activity"/>
    <property type="evidence" value="ECO:0007669"/>
    <property type="project" value="UniProtKB-KW"/>
</dbReference>
<accession>A0A1Y6D1U7</accession>
<dbReference type="InterPro" id="IPR046357">
    <property type="entry name" value="PPIase_dom_sf"/>
</dbReference>
<dbReference type="Pfam" id="PF13145">
    <property type="entry name" value="Rotamase_2"/>
    <property type="match status" value="1"/>
</dbReference>
<organism evidence="7 8">
    <name type="scientific">Methylomagnum ishizawai</name>
    <dbReference type="NCBI Taxonomy" id="1760988"/>
    <lineage>
        <taxon>Bacteria</taxon>
        <taxon>Pseudomonadati</taxon>
        <taxon>Pseudomonadota</taxon>
        <taxon>Gammaproteobacteria</taxon>
        <taxon>Methylococcales</taxon>
        <taxon>Methylococcaceae</taxon>
        <taxon>Methylomagnum</taxon>
    </lineage>
</organism>
<keyword evidence="8" id="KW-1185">Reference proteome</keyword>
<evidence type="ECO:0000313" key="7">
    <source>
        <dbReference type="EMBL" id="SMF94833.1"/>
    </source>
</evidence>
<sequence>MVYGGVRGTPPAAPPLLIPTSRVESALQEYERLSGRPLSPEESRIVTKAVVDQEVLYAYAKRLGLDKDPVVEQRLAQIATFVAENPHEAKSVEERADEAVSLGIGEGDLVVRRIMIDGARRLIRAGILVREPPDPLLEQYLRDHPEQFQRPARTRISQVLIDAHKPRAEQDARDLLQRLRRDAVPASNYGDAGLVKPELPDLPERELERLFGHRFATELAQLPVGEWSGPVASRYGMHLVFVRERVMEHTPPLAEVRKEVRTEVRAKLADEWLAVRLEQLKGEFSIQIADGDKTEESKL</sequence>
<evidence type="ECO:0000256" key="3">
    <source>
        <dbReference type="ARBA" id="ARBA00013194"/>
    </source>
</evidence>
<dbReference type="EMBL" id="FXAM01000001">
    <property type="protein sequence ID" value="SMF94833.1"/>
    <property type="molecule type" value="Genomic_DNA"/>
</dbReference>
<dbReference type="PANTHER" id="PTHR47245">
    <property type="entry name" value="PEPTIDYLPROLYL ISOMERASE"/>
    <property type="match status" value="1"/>
</dbReference>